<dbReference type="EMBL" id="SLWN01000022">
    <property type="protein sequence ID" value="TCO15362.1"/>
    <property type="molecule type" value="Genomic_DNA"/>
</dbReference>
<dbReference type="Pfam" id="PF01614">
    <property type="entry name" value="IclR_C"/>
    <property type="match status" value="1"/>
</dbReference>
<comment type="function">
    <text evidence="5">May be an activator protein for the gylABX operon.</text>
</comment>
<dbReference type="InterPro" id="IPR036388">
    <property type="entry name" value="WH-like_DNA-bd_sf"/>
</dbReference>
<evidence type="ECO:0000313" key="9">
    <source>
        <dbReference type="EMBL" id="TCO15362.1"/>
    </source>
</evidence>
<dbReference type="SUPFAM" id="SSF55781">
    <property type="entry name" value="GAF domain-like"/>
    <property type="match status" value="1"/>
</dbReference>
<feature type="domain" description="IclR-ED" evidence="8">
    <location>
        <begin position="92"/>
        <end position="276"/>
    </location>
</feature>
<dbReference type="InterPro" id="IPR005471">
    <property type="entry name" value="Tscrpt_reg_IclR_N"/>
</dbReference>
<sequence length="276" mass="29994">MVAPRPRQVPRIDRILNLRGYAAVVSGNVPASTRTLRVLTFLATQPGPVPMERIASAVGLPRSSTYHLLRAMMDEGFVVHLPEEKRYGLGVAAFEIGSAYLRHDPLERLARPLLVQLVAEVGQTAHLGVLHGRELVYLLKEQPPRPVTLVTDVGVRLPATLTASGRALLAELPPAQVRALFPSPESFVRRTDHGPQSLSQLRRLLADEKRQGFAVEDAFISPGLSSVASAAVDHAGHPVAAISVTFRTDAVPPTDRHLLAHRIRQAATALTRRLHG</sequence>
<evidence type="ECO:0000256" key="3">
    <source>
        <dbReference type="ARBA" id="ARBA00023125"/>
    </source>
</evidence>
<evidence type="ECO:0000256" key="2">
    <source>
        <dbReference type="ARBA" id="ARBA00023015"/>
    </source>
</evidence>
<evidence type="ECO:0000313" key="10">
    <source>
        <dbReference type="Proteomes" id="UP000294508"/>
    </source>
</evidence>
<accession>A0A4R2GZH2</accession>
<evidence type="ECO:0000256" key="5">
    <source>
        <dbReference type="ARBA" id="ARBA00058938"/>
    </source>
</evidence>
<dbReference type="InterPro" id="IPR014757">
    <property type="entry name" value="Tscrpt_reg_IclR_C"/>
</dbReference>
<dbReference type="Gene3D" id="3.30.450.40">
    <property type="match status" value="1"/>
</dbReference>
<dbReference type="FunFam" id="1.10.10.10:FF:000056">
    <property type="entry name" value="IclR family transcriptional regulator"/>
    <property type="match status" value="1"/>
</dbReference>
<proteinExistence type="predicted"/>
<keyword evidence="3" id="KW-0238">DNA-binding</keyword>
<comment type="caution">
    <text evidence="9">The sequence shown here is derived from an EMBL/GenBank/DDBJ whole genome shotgun (WGS) entry which is preliminary data.</text>
</comment>
<dbReference type="InterPro" id="IPR050707">
    <property type="entry name" value="HTH_MetabolicPath_Reg"/>
</dbReference>
<evidence type="ECO:0000259" key="8">
    <source>
        <dbReference type="PROSITE" id="PS51078"/>
    </source>
</evidence>
<dbReference type="PROSITE" id="PS51078">
    <property type="entry name" value="ICLR_ED"/>
    <property type="match status" value="1"/>
</dbReference>
<dbReference type="GO" id="GO:0003677">
    <property type="term" value="F:DNA binding"/>
    <property type="evidence" value="ECO:0007669"/>
    <property type="project" value="UniProtKB-KW"/>
</dbReference>
<evidence type="ECO:0000256" key="4">
    <source>
        <dbReference type="ARBA" id="ARBA00023163"/>
    </source>
</evidence>
<dbReference type="GO" id="GO:0003700">
    <property type="term" value="F:DNA-binding transcription factor activity"/>
    <property type="evidence" value="ECO:0007669"/>
    <property type="project" value="TreeGrafter"/>
</dbReference>
<evidence type="ECO:0000256" key="1">
    <source>
        <dbReference type="ARBA" id="ARBA00022798"/>
    </source>
</evidence>
<feature type="domain" description="HTH iclR-type" evidence="7">
    <location>
        <begin position="29"/>
        <end position="91"/>
    </location>
</feature>
<dbReference type="PANTHER" id="PTHR30136">
    <property type="entry name" value="HELIX-TURN-HELIX TRANSCRIPTIONAL REGULATOR, ICLR FAMILY"/>
    <property type="match status" value="1"/>
</dbReference>
<dbReference type="SMART" id="SM00346">
    <property type="entry name" value="HTH_ICLR"/>
    <property type="match status" value="1"/>
</dbReference>
<dbReference type="Pfam" id="PF09339">
    <property type="entry name" value="HTH_IclR"/>
    <property type="match status" value="1"/>
</dbReference>
<dbReference type="GO" id="GO:0045892">
    <property type="term" value="P:negative regulation of DNA-templated transcription"/>
    <property type="evidence" value="ECO:0007669"/>
    <property type="project" value="TreeGrafter"/>
</dbReference>
<evidence type="ECO:0000259" key="7">
    <source>
        <dbReference type="PROSITE" id="PS51077"/>
    </source>
</evidence>
<dbReference type="GO" id="GO:0006071">
    <property type="term" value="P:glycerol metabolic process"/>
    <property type="evidence" value="ECO:0007669"/>
    <property type="project" value="UniProtKB-KW"/>
</dbReference>
<dbReference type="Gene3D" id="1.10.10.10">
    <property type="entry name" value="Winged helix-like DNA-binding domain superfamily/Winged helix DNA-binding domain"/>
    <property type="match status" value="1"/>
</dbReference>
<gene>
    <name evidence="9" type="ORF">EV652_12220</name>
</gene>
<keyword evidence="1" id="KW-0319">Glycerol metabolism</keyword>
<dbReference type="PROSITE" id="PS51077">
    <property type="entry name" value="HTH_ICLR"/>
    <property type="match status" value="1"/>
</dbReference>
<keyword evidence="2" id="KW-0805">Transcription regulation</keyword>
<dbReference type="InterPro" id="IPR036390">
    <property type="entry name" value="WH_DNA-bd_sf"/>
</dbReference>
<reference evidence="9 10" key="1">
    <citation type="journal article" date="2015" name="Stand. Genomic Sci.">
        <title>Genomic Encyclopedia of Bacterial and Archaeal Type Strains, Phase III: the genomes of soil and plant-associated and newly described type strains.</title>
        <authorList>
            <person name="Whitman W.B."/>
            <person name="Woyke T."/>
            <person name="Klenk H.P."/>
            <person name="Zhou Y."/>
            <person name="Lilburn T.G."/>
            <person name="Beck B.J."/>
            <person name="De Vos P."/>
            <person name="Vandamme P."/>
            <person name="Eisen J.A."/>
            <person name="Garrity G."/>
            <person name="Hugenholtz P."/>
            <person name="Kyrpides N.C."/>
        </authorList>
    </citation>
    <scope>NUCLEOTIDE SEQUENCE [LARGE SCALE GENOMIC DNA]</scope>
    <source>
        <strain evidence="9 10">VKM Ac-2572</strain>
    </source>
</reference>
<keyword evidence="10" id="KW-1185">Reference proteome</keyword>
<dbReference type="PANTHER" id="PTHR30136:SF24">
    <property type="entry name" value="HTH-TYPE TRANSCRIPTIONAL REPRESSOR ALLR"/>
    <property type="match status" value="1"/>
</dbReference>
<protein>
    <recommendedName>
        <fullName evidence="6">Glycerol operon regulatory protein</fullName>
    </recommendedName>
</protein>
<dbReference type="InterPro" id="IPR029016">
    <property type="entry name" value="GAF-like_dom_sf"/>
</dbReference>
<dbReference type="SUPFAM" id="SSF46785">
    <property type="entry name" value="Winged helix' DNA-binding domain"/>
    <property type="match status" value="1"/>
</dbReference>
<dbReference type="Proteomes" id="UP000294508">
    <property type="component" value="Unassembled WGS sequence"/>
</dbReference>
<dbReference type="AlphaFoldDB" id="A0A4R2GZH2"/>
<keyword evidence="4" id="KW-0804">Transcription</keyword>
<evidence type="ECO:0000256" key="6">
    <source>
        <dbReference type="ARBA" id="ARBA00070406"/>
    </source>
</evidence>
<name>A0A4R2GZH2_9ACTN</name>
<organism evidence="9 10">
    <name type="scientific">Kribbella steppae</name>
    <dbReference type="NCBI Taxonomy" id="2512223"/>
    <lineage>
        <taxon>Bacteria</taxon>
        <taxon>Bacillati</taxon>
        <taxon>Actinomycetota</taxon>
        <taxon>Actinomycetes</taxon>
        <taxon>Propionibacteriales</taxon>
        <taxon>Kribbellaceae</taxon>
        <taxon>Kribbella</taxon>
    </lineage>
</organism>